<comment type="caution">
    <text evidence="11">The sequence shown here is derived from an EMBL/GenBank/DDBJ whole genome shotgun (WGS) entry which is preliminary data.</text>
</comment>
<evidence type="ECO:0000256" key="5">
    <source>
        <dbReference type="ARBA" id="ARBA00023015"/>
    </source>
</evidence>
<dbReference type="GO" id="GO:0072686">
    <property type="term" value="C:mitotic spindle"/>
    <property type="evidence" value="ECO:0007669"/>
    <property type="project" value="TreeGrafter"/>
</dbReference>
<keyword evidence="8" id="KW-0539">Nucleus</keyword>
<dbReference type="OrthoDB" id="642714at2759"/>
<keyword evidence="6" id="KW-0238">DNA-binding</keyword>
<sequence>MAENPGAGGGAKVAAAAVERRVALGDLTNVAAGGPRLGGPDVVLTEKEVNEARKLKSCSTNVEWLKEKLLEEQWHRERAEMELPKLKKIEAKADKLELEVGSYKVLLSDKPDVSPCGDVPQKIPMYVEIHLLEPRIHCFDSGLCCLFISGKIDAVSKERDKPMKDQSMLTKQETRNADDTSLKDMLSALDGMDKIFIAMGRTMDELISRQQDEHIFYERLSIERTKVQSLEQEIDQLRSHVALLQSKLDHGDNSASSTKVPCVVNTLAVDTEAEPKLNETEDWLRAVEELKGEAGGTKKQPVVIEICDDEDTCLWCDDDDVEQPSLKSNDSGSGEPGGESCQFTGSYEWFFRGNKLMLSSGMKKHLRELCGGVPPEIPFYIYQMNKSNLKTRGKVRLSAKYISKPLLSCLDKGAGYAHFEVDGEDRGTVRVKLNADGRASLTSGWEDVVAAKDIKIGDICAFHFKISYGVLKLSVYVFHAVRHLVCVR</sequence>
<dbReference type="GO" id="GO:0007094">
    <property type="term" value="P:mitotic spindle assembly checkpoint signaling"/>
    <property type="evidence" value="ECO:0007669"/>
    <property type="project" value="InterPro"/>
</dbReference>
<evidence type="ECO:0000256" key="3">
    <source>
        <dbReference type="ARBA" id="ARBA00022618"/>
    </source>
</evidence>
<evidence type="ECO:0000256" key="8">
    <source>
        <dbReference type="ARBA" id="ARBA00023242"/>
    </source>
</evidence>
<dbReference type="InterPro" id="IPR008672">
    <property type="entry name" value="Mad1"/>
</dbReference>
<proteinExistence type="inferred from homology"/>
<evidence type="ECO:0000256" key="4">
    <source>
        <dbReference type="ARBA" id="ARBA00022776"/>
    </source>
</evidence>
<dbReference type="STRING" id="888268.A0A1E5VMN3"/>
<accession>A0A1E5VMN3</accession>
<evidence type="ECO:0000256" key="2">
    <source>
        <dbReference type="ARBA" id="ARBA00008029"/>
    </source>
</evidence>
<keyword evidence="9" id="KW-0131">Cell cycle</keyword>
<dbReference type="Proteomes" id="UP000095767">
    <property type="component" value="Unassembled WGS sequence"/>
</dbReference>
<name>A0A1E5VMN3_9POAL</name>
<dbReference type="EMBL" id="LWDX02034928">
    <property type="protein sequence ID" value="OEL26314.1"/>
    <property type="molecule type" value="Genomic_DNA"/>
</dbReference>
<keyword evidence="4" id="KW-0498">Mitosis</keyword>
<evidence type="ECO:0008006" key="13">
    <source>
        <dbReference type="Google" id="ProtNLM"/>
    </source>
</evidence>
<dbReference type="GO" id="GO:0003677">
    <property type="term" value="F:DNA binding"/>
    <property type="evidence" value="ECO:0007669"/>
    <property type="project" value="UniProtKB-KW"/>
</dbReference>
<feature type="coiled-coil region" evidence="10">
    <location>
        <begin position="220"/>
        <end position="247"/>
    </location>
</feature>
<organism evidence="11 12">
    <name type="scientific">Dichanthelium oligosanthes</name>
    <dbReference type="NCBI Taxonomy" id="888268"/>
    <lineage>
        <taxon>Eukaryota</taxon>
        <taxon>Viridiplantae</taxon>
        <taxon>Streptophyta</taxon>
        <taxon>Embryophyta</taxon>
        <taxon>Tracheophyta</taxon>
        <taxon>Spermatophyta</taxon>
        <taxon>Magnoliopsida</taxon>
        <taxon>Liliopsida</taxon>
        <taxon>Poales</taxon>
        <taxon>Poaceae</taxon>
        <taxon>PACMAD clade</taxon>
        <taxon>Panicoideae</taxon>
        <taxon>Panicodae</taxon>
        <taxon>Paniceae</taxon>
        <taxon>Dichantheliinae</taxon>
        <taxon>Dichanthelium</taxon>
    </lineage>
</organism>
<dbReference type="SUPFAM" id="SSF101936">
    <property type="entry name" value="DNA-binding pseudobarrel domain"/>
    <property type="match status" value="1"/>
</dbReference>
<dbReference type="Gene3D" id="2.40.330.10">
    <property type="entry name" value="DNA-binding pseudobarrel domain"/>
    <property type="match status" value="1"/>
</dbReference>
<dbReference type="InterPro" id="IPR015300">
    <property type="entry name" value="DNA-bd_pseudobarrel_sf"/>
</dbReference>
<dbReference type="PANTHER" id="PTHR23168">
    <property type="entry name" value="MITOTIC SPINDLE ASSEMBLY CHECKPOINT PROTEIN MAD1 MITOTIC ARREST DEFICIENT-LIKE PROTEIN 1"/>
    <property type="match status" value="1"/>
</dbReference>
<gene>
    <name evidence="11" type="ORF">BAE44_0012667</name>
</gene>
<dbReference type="InterPro" id="IPR003340">
    <property type="entry name" value="B3_DNA-bd"/>
</dbReference>
<dbReference type="CDD" id="cd10017">
    <property type="entry name" value="B3_DNA"/>
    <property type="match status" value="1"/>
</dbReference>
<evidence type="ECO:0000313" key="12">
    <source>
        <dbReference type="Proteomes" id="UP000095767"/>
    </source>
</evidence>
<dbReference type="GO" id="GO:0000776">
    <property type="term" value="C:kinetochore"/>
    <property type="evidence" value="ECO:0007669"/>
    <property type="project" value="TreeGrafter"/>
</dbReference>
<evidence type="ECO:0000256" key="10">
    <source>
        <dbReference type="SAM" id="Coils"/>
    </source>
</evidence>
<protein>
    <recommendedName>
        <fullName evidence="13">B3 domain-containing protein</fullName>
    </recommendedName>
</protein>
<dbReference type="GO" id="GO:0051301">
    <property type="term" value="P:cell division"/>
    <property type="evidence" value="ECO:0007669"/>
    <property type="project" value="UniProtKB-KW"/>
</dbReference>
<evidence type="ECO:0000256" key="7">
    <source>
        <dbReference type="ARBA" id="ARBA00023163"/>
    </source>
</evidence>
<evidence type="ECO:0000256" key="6">
    <source>
        <dbReference type="ARBA" id="ARBA00023125"/>
    </source>
</evidence>
<comment type="similarity">
    <text evidence="2">Belongs to the MAD1 family.</text>
</comment>
<comment type="subcellular location">
    <subcellularLocation>
        <location evidence="1">Nucleus</location>
    </subcellularLocation>
</comment>
<dbReference type="AlphaFoldDB" id="A0A1E5VMN3"/>
<keyword evidence="7" id="KW-0804">Transcription</keyword>
<dbReference type="PANTHER" id="PTHR23168:SF0">
    <property type="entry name" value="MITOTIC SPINDLE ASSEMBLY CHECKPOINT PROTEIN MAD1"/>
    <property type="match status" value="1"/>
</dbReference>
<dbReference type="GO" id="GO:0051315">
    <property type="term" value="P:attachment of mitotic spindle microtubules to kinetochore"/>
    <property type="evidence" value="ECO:0007669"/>
    <property type="project" value="TreeGrafter"/>
</dbReference>
<keyword evidence="5" id="KW-0805">Transcription regulation</keyword>
<evidence type="ECO:0000313" key="11">
    <source>
        <dbReference type="EMBL" id="OEL26314.1"/>
    </source>
</evidence>
<dbReference type="GO" id="GO:0005635">
    <property type="term" value="C:nuclear envelope"/>
    <property type="evidence" value="ECO:0007669"/>
    <property type="project" value="TreeGrafter"/>
</dbReference>
<reference evidence="11 12" key="1">
    <citation type="submission" date="2016-09" db="EMBL/GenBank/DDBJ databases">
        <title>The draft genome of Dichanthelium oligosanthes: A C3 panicoid grass species.</title>
        <authorList>
            <person name="Studer A.J."/>
            <person name="Schnable J.C."/>
            <person name="Brutnell T.P."/>
        </authorList>
    </citation>
    <scope>NUCLEOTIDE SEQUENCE [LARGE SCALE GENOMIC DNA]</scope>
    <source>
        <strain evidence="12">cv. Kellogg 1175</strain>
        <tissue evidence="11">Leaf</tissue>
    </source>
</reference>
<evidence type="ECO:0000256" key="1">
    <source>
        <dbReference type="ARBA" id="ARBA00004123"/>
    </source>
</evidence>
<keyword evidence="12" id="KW-1185">Reference proteome</keyword>
<keyword evidence="3" id="KW-0132">Cell division</keyword>
<keyword evidence="10" id="KW-0175">Coiled coil</keyword>
<evidence type="ECO:0000256" key="9">
    <source>
        <dbReference type="ARBA" id="ARBA00023306"/>
    </source>
</evidence>